<evidence type="ECO:0000256" key="2">
    <source>
        <dbReference type="ARBA" id="ARBA00022475"/>
    </source>
</evidence>
<evidence type="ECO:0000256" key="3">
    <source>
        <dbReference type="ARBA" id="ARBA00022692"/>
    </source>
</evidence>
<dbReference type="PANTHER" id="PTHR30572">
    <property type="entry name" value="MEMBRANE COMPONENT OF TRANSPORTER-RELATED"/>
    <property type="match status" value="1"/>
</dbReference>
<keyword evidence="3 7" id="KW-0812">Transmembrane</keyword>
<name>A0ABS8EXQ0_9FIRM</name>
<accession>A0ABS8EXQ0</accession>
<feature type="transmembrane region" description="Helical" evidence="7">
    <location>
        <begin position="297"/>
        <end position="320"/>
    </location>
</feature>
<feature type="transmembrane region" description="Helical" evidence="7">
    <location>
        <begin position="21"/>
        <end position="40"/>
    </location>
</feature>
<dbReference type="InterPro" id="IPR025857">
    <property type="entry name" value="MacB_PCD"/>
</dbReference>
<evidence type="ECO:0000256" key="5">
    <source>
        <dbReference type="ARBA" id="ARBA00023136"/>
    </source>
</evidence>
<comment type="subcellular location">
    <subcellularLocation>
        <location evidence="1">Cell membrane</location>
        <topology evidence="1">Multi-pass membrane protein</topology>
    </subcellularLocation>
</comment>
<keyword evidence="2" id="KW-1003">Cell membrane</keyword>
<sequence length="419" mass="45792">MLENIRLAFQGVWSHKLRSMLTMLGIIIGIASIISIVSTIQGTNEQIKQNLIGGGNNTVDVELYRADEKIQVSDYEQAPRGVPTITDDILQEIKDVDGVESAAAYYSRSYADSIYYNNNSLQGAQVLGVDNNYFSTTGYVVRTGRTFREEDYKEFHKVVILDQSAATSLFQEESPLGKTIEINKEPFTVIGIAQKLEEFEPTINSFEEYNNYKGNESLGVVYIPSACWCIPYQYDEPQNVVVRASSTETMTKVGQKSADILNGYMNVKEDDVKYKATNVLELAAQIQSSSATMNTQLIWIASISLLVGGIGVMNIMLVSVTERTSEIGLKKAIGAKKRSILTQFLTEAVVLTSLGGIIGVIAGNILAQVIHKVSGTPVAISIPAILISVLFSMVIGIVFGLLPSVQAANLDPIDALRHE</sequence>
<dbReference type="EMBL" id="JAJEQE010000050">
    <property type="protein sequence ID" value="MCC2149970.1"/>
    <property type="molecule type" value="Genomic_DNA"/>
</dbReference>
<evidence type="ECO:0000256" key="6">
    <source>
        <dbReference type="ARBA" id="ARBA00038076"/>
    </source>
</evidence>
<protein>
    <submittedName>
        <fullName evidence="10">ABC transporter permease</fullName>
    </submittedName>
</protein>
<evidence type="ECO:0000256" key="4">
    <source>
        <dbReference type="ARBA" id="ARBA00022989"/>
    </source>
</evidence>
<keyword evidence="4 7" id="KW-1133">Transmembrane helix</keyword>
<proteinExistence type="inferred from homology"/>
<keyword evidence="11" id="KW-1185">Reference proteome</keyword>
<evidence type="ECO:0000259" key="9">
    <source>
        <dbReference type="Pfam" id="PF12704"/>
    </source>
</evidence>
<comment type="caution">
    <text evidence="10">The sequence shown here is derived from an EMBL/GenBank/DDBJ whole genome shotgun (WGS) entry which is preliminary data.</text>
</comment>
<evidence type="ECO:0000313" key="10">
    <source>
        <dbReference type="EMBL" id="MCC2149970.1"/>
    </source>
</evidence>
<dbReference type="Proteomes" id="UP001299235">
    <property type="component" value="Unassembled WGS sequence"/>
</dbReference>
<evidence type="ECO:0000259" key="8">
    <source>
        <dbReference type="Pfam" id="PF02687"/>
    </source>
</evidence>
<evidence type="ECO:0000256" key="1">
    <source>
        <dbReference type="ARBA" id="ARBA00004651"/>
    </source>
</evidence>
<organism evidence="10 11">
    <name type="scientific">Hominisplanchenecus faecis</name>
    <dbReference type="NCBI Taxonomy" id="2885351"/>
    <lineage>
        <taxon>Bacteria</taxon>
        <taxon>Bacillati</taxon>
        <taxon>Bacillota</taxon>
        <taxon>Clostridia</taxon>
        <taxon>Lachnospirales</taxon>
        <taxon>Lachnospiraceae</taxon>
        <taxon>Hominisplanchenecus</taxon>
    </lineage>
</organism>
<feature type="transmembrane region" description="Helical" evidence="7">
    <location>
        <begin position="340"/>
        <end position="366"/>
    </location>
</feature>
<keyword evidence="5 7" id="KW-0472">Membrane</keyword>
<dbReference type="Pfam" id="PF02687">
    <property type="entry name" value="FtsX"/>
    <property type="match status" value="1"/>
</dbReference>
<evidence type="ECO:0000256" key="7">
    <source>
        <dbReference type="SAM" id="Phobius"/>
    </source>
</evidence>
<dbReference type="InterPro" id="IPR003838">
    <property type="entry name" value="ABC3_permease_C"/>
</dbReference>
<comment type="similarity">
    <text evidence="6">Belongs to the ABC-4 integral membrane protein family.</text>
</comment>
<reference evidence="10 11" key="1">
    <citation type="submission" date="2021-10" db="EMBL/GenBank/DDBJ databases">
        <title>Anaerobic single-cell dispensing facilitates the cultivation of human gut bacteria.</title>
        <authorList>
            <person name="Afrizal A."/>
        </authorList>
    </citation>
    <scope>NUCLEOTIDE SEQUENCE [LARGE SCALE GENOMIC DNA]</scope>
    <source>
        <strain evidence="10 11">CLA-AA-H246</strain>
    </source>
</reference>
<dbReference type="PANTHER" id="PTHR30572:SF4">
    <property type="entry name" value="ABC TRANSPORTER PERMEASE YTRF"/>
    <property type="match status" value="1"/>
</dbReference>
<dbReference type="RefSeq" id="WP_248835849.1">
    <property type="nucleotide sequence ID" value="NZ_JAJEQE010000050.1"/>
</dbReference>
<feature type="domain" description="MacB-like periplasmic core" evidence="9">
    <location>
        <begin position="19"/>
        <end position="255"/>
    </location>
</feature>
<evidence type="ECO:0000313" key="11">
    <source>
        <dbReference type="Proteomes" id="UP001299235"/>
    </source>
</evidence>
<gene>
    <name evidence="10" type="ORF">LKD42_12060</name>
</gene>
<dbReference type="InterPro" id="IPR050250">
    <property type="entry name" value="Macrolide_Exporter_MacB"/>
</dbReference>
<feature type="domain" description="ABC3 transporter permease C-terminal" evidence="8">
    <location>
        <begin position="300"/>
        <end position="412"/>
    </location>
</feature>
<dbReference type="Pfam" id="PF12704">
    <property type="entry name" value="MacB_PCD"/>
    <property type="match status" value="1"/>
</dbReference>
<feature type="transmembrane region" description="Helical" evidence="7">
    <location>
        <begin position="378"/>
        <end position="402"/>
    </location>
</feature>